<reference evidence="1 2" key="1">
    <citation type="submission" date="2019-08" db="EMBL/GenBank/DDBJ databases">
        <title>100 year-old enigma solved: identification of Planctomyces bekefii, the type genus and species of the phylum Planctomycetes.</title>
        <authorList>
            <person name="Svetlana D.N."/>
            <person name="Overmann J."/>
        </authorList>
    </citation>
    <scope>NUCLEOTIDE SEQUENCE [LARGE SCALE GENOMIC DNA]</scope>
    <source>
        <strain evidence="1">Phe10_nw2017</strain>
    </source>
</reference>
<keyword evidence="2" id="KW-1185">Reference proteome</keyword>
<accession>A0A5C6M1L1</accession>
<reference evidence="1 2" key="2">
    <citation type="submission" date="2019-08" db="EMBL/GenBank/DDBJ databases">
        <authorList>
            <person name="Henke P."/>
        </authorList>
    </citation>
    <scope>NUCLEOTIDE SEQUENCE [LARGE SCALE GENOMIC DNA]</scope>
    <source>
        <strain evidence="1">Phe10_nw2017</strain>
    </source>
</reference>
<organism evidence="1 2">
    <name type="scientific">Planctomyces bekefii</name>
    <dbReference type="NCBI Taxonomy" id="1653850"/>
    <lineage>
        <taxon>Bacteria</taxon>
        <taxon>Pseudomonadati</taxon>
        <taxon>Planctomycetota</taxon>
        <taxon>Planctomycetia</taxon>
        <taxon>Planctomycetales</taxon>
        <taxon>Planctomycetaceae</taxon>
        <taxon>Planctomyces</taxon>
    </lineage>
</organism>
<gene>
    <name evidence="1" type="ORF">E3A20_29580</name>
</gene>
<dbReference type="InterPro" id="IPR017850">
    <property type="entry name" value="Alkaline_phosphatase_core_sf"/>
</dbReference>
<dbReference type="SUPFAM" id="SSF53649">
    <property type="entry name" value="Alkaline phosphatase-like"/>
    <property type="match status" value="1"/>
</dbReference>
<proteinExistence type="predicted"/>
<protein>
    <recommendedName>
        <fullName evidence="3">Alkaline phosphatase</fullName>
    </recommendedName>
</protein>
<dbReference type="Proteomes" id="UP000321083">
    <property type="component" value="Unassembled WGS sequence"/>
</dbReference>
<sequence>QRSSLGNNLAGASHRLAGARTECTDIAWEDCAALVGSEPAWVFWHHWPDCQLHAHDEPGRGLVSLPAEAVEHLNGDTFWKLVGRLAEGRRLVITSDHGYAASGLFPDSDKDQTEYLKSIYKSGRWASTDRSMGPWAPPIDLQLTTRHGVSLFVNGRRKWRSTGGYPTLTHGGLTALEVIVPFIELTKEAP</sequence>
<comment type="caution">
    <text evidence="1">The sequence shown here is derived from an EMBL/GenBank/DDBJ whole genome shotgun (WGS) entry which is preliminary data.</text>
</comment>
<dbReference type="AlphaFoldDB" id="A0A5C6M1L1"/>
<feature type="non-terminal residue" evidence="1">
    <location>
        <position position="1"/>
    </location>
</feature>
<evidence type="ECO:0000313" key="1">
    <source>
        <dbReference type="EMBL" id="TWW07912.1"/>
    </source>
</evidence>
<evidence type="ECO:0008006" key="3">
    <source>
        <dbReference type="Google" id="ProtNLM"/>
    </source>
</evidence>
<name>A0A5C6M1L1_9PLAN</name>
<evidence type="ECO:0000313" key="2">
    <source>
        <dbReference type="Proteomes" id="UP000321083"/>
    </source>
</evidence>
<dbReference type="EMBL" id="SRHE01000946">
    <property type="protein sequence ID" value="TWW07912.1"/>
    <property type="molecule type" value="Genomic_DNA"/>
</dbReference>